<evidence type="ECO:0000256" key="3">
    <source>
        <dbReference type="ARBA" id="ARBA00022475"/>
    </source>
</evidence>
<dbReference type="PANTHER" id="PTHR33281:SF19">
    <property type="entry name" value="VOLTAGE-DEPENDENT ANION CHANNEL-FORMING PROTEIN YNEE"/>
    <property type="match status" value="1"/>
</dbReference>
<organism evidence="10 11">
    <name type="scientific">Bauldia litoralis</name>
    <dbReference type="NCBI Taxonomy" id="665467"/>
    <lineage>
        <taxon>Bacteria</taxon>
        <taxon>Pseudomonadati</taxon>
        <taxon>Pseudomonadota</taxon>
        <taxon>Alphaproteobacteria</taxon>
        <taxon>Hyphomicrobiales</taxon>
        <taxon>Kaistiaceae</taxon>
        <taxon>Bauldia</taxon>
    </lineage>
</organism>
<evidence type="ECO:0000256" key="9">
    <source>
        <dbReference type="SAM" id="Phobius"/>
    </source>
</evidence>
<feature type="transmembrane region" description="Helical" evidence="9">
    <location>
        <begin position="12"/>
        <end position="33"/>
    </location>
</feature>
<feature type="transmembrane region" description="Helical" evidence="9">
    <location>
        <begin position="39"/>
        <end position="62"/>
    </location>
</feature>
<keyword evidence="5 9" id="KW-1133">Transmembrane helix</keyword>
<evidence type="ECO:0000313" key="10">
    <source>
        <dbReference type="EMBL" id="SDB51065.1"/>
    </source>
</evidence>
<sequence>MYVRRGIHVHHLLRDSWPFLIGVSLWSGIVVYLNEILELRFLSIPIVPVTTIGIAVSLYLGFKSTSAYSRWWEARQVWGAIITGSRDWGNSVLNLIYADGRKLDPAVRQDLIRRHIAWVHALAFQLRARSRLKAAGATYAFGRRLIFQDADYHQTPESYRRLLSAEEIAEVEATGNIATHLLRRQGDRLRELAEQGFLDSYRHVAMMAMITALFDGQGKCERIKNTPFPRQVANFGLMFTWIFIILLPLAFVDSFEAETALRSMSEEASLDYLLLMIPFTLLISWVFHIMERVSDSTEDPFEGGVADVPISALARTIEIELLEMMGAGDVPDPMQPVDGVLY</sequence>
<comment type="similarity">
    <text evidence="8">Belongs to the anion channel-forming bestrophin (TC 1.A.46) family.</text>
</comment>
<evidence type="ECO:0000256" key="8">
    <source>
        <dbReference type="ARBA" id="ARBA00034708"/>
    </source>
</evidence>
<dbReference type="Proteomes" id="UP000199071">
    <property type="component" value="Unassembled WGS sequence"/>
</dbReference>
<keyword evidence="4 9" id="KW-0812">Transmembrane</keyword>
<dbReference type="STRING" id="665467.SAMN02982931_04019"/>
<dbReference type="GO" id="GO:0005254">
    <property type="term" value="F:chloride channel activity"/>
    <property type="evidence" value="ECO:0007669"/>
    <property type="project" value="InterPro"/>
</dbReference>
<evidence type="ECO:0000256" key="4">
    <source>
        <dbReference type="ARBA" id="ARBA00022692"/>
    </source>
</evidence>
<dbReference type="RefSeq" id="WP_090879263.1">
    <property type="nucleotide sequence ID" value="NZ_FMXQ01000009.1"/>
</dbReference>
<reference evidence="10 11" key="1">
    <citation type="submission" date="2016-10" db="EMBL/GenBank/DDBJ databases">
        <authorList>
            <person name="de Groot N.N."/>
        </authorList>
    </citation>
    <scope>NUCLEOTIDE SEQUENCE [LARGE SCALE GENOMIC DNA]</scope>
    <source>
        <strain evidence="10 11">ATCC 35022</strain>
    </source>
</reference>
<evidence type="ECO:0000256" key="5">
    <source>
        <dbReference type="ARBA" id="ARBA00022989"/>
    </source>
</evidence>
<evidence type="ECO:0000256" key="1">
    <source>
        <dbReference type="ARBA" id="ARBA00004651"/>
    </source>
</evidence>
<protein>
    <submittedName>
        <fullName evidence="10">Putative membrane protein</fullName>
    </submittedName>
</protein>
<evidence type="ECO:0000256" key="7">
    <source>
        <dbReference type="ARBA" id="ARBA00023136"/>
    </source>
</evidence>
<dbReference type="PANTHER" id="PTHR33281">
    <property type="entry name" value="UPF0187 PROTEIN YNEE"/>
    <property type="match status" value="1"/>
</dbReference>
<dbReference type="AlphaFoldDB" id="A0A1G6E259"/>
<keyword evidence="2" id="KW-0813">Transport</keyword>
<proteinExistence type="inferred from homology"/>
<keyword evidence="3" id="KW-1003">Cell membrane</keyword>
<evidence type="ECO:0000256" key="6">
    <source>
        <dbReference type="ARBA" id="ARBA00023065"/>
    </source>
</evidence>
<feature type="transmembrane region" description="Helical" evidence="9">
    <location>
        <begin position="232"/>
        <end position="252"/>
    </location>
</feature>
<keyword evidence="11" id="KW-1185">Reference proteome</keyword>
<evidence type="ECO:0000256" key="2">
    <source>
        <dbReference type="ARBA" id="ARBA00022448"/>
    </source>
</evidence>
<keyword evidence="6" id="KW-0406">Ion transport</keyword>
<dbReference type="GO" id="GO:0005886">
    <property type="term" value="C:plasma membrane"/>
    <property type="evidence" value="ECO:0007669"/>
    <property type="project" value="UniProtKB-SubCell"/>
</dbReference>
<comment type="subcellular location">
    <subcellularLocation>
        <location evidence="1">Cell membrane</location>
        <topology evidence="1">Multi-pass membrane protein</topology>
    </subcellularLocation>
</comment>
<name>A0A1G6E259_9HYPH</name>
<dbReference type="Pfam" id="PF25539">
    <property type="entry name" value="Bestrophin_2"/>
    <property type="match status" value="1"/>
</dbReference>
<evidence type="ECO:0000313" key="11">
    <source>
        <dbReference type="Proteomes" id="UP000199071"/>
    </source>
</evidence>
<keyword evidence="7 9" id="KW-0472">Membrane</keyword>
<dbReference type="EMBL" id="FMXQ01000009">
    <property type="protein sequence ID" value="SDB51065.1"/>
    <property type="molecule type" value="Genomic_DNA"/>
</dbReference>
<gene>
    <name evidence="10" type="ORF">SAMN02982931_04019</name>
</gene>
<dbReference type="OrthoDB" id="445589at2"/>
<dbReference type="InterPro" id="IPR044669">
    <property type="entry name" value="YneE/VCCN1/2-like"/>
</dbReference>
<accession>A0A1G6E259</accession>
<feature type="transmembrane region" description="Helical" evidence="9">
    <location>
        <begin position="272"/>
        <end position="290"/>
    </location>
</feature>